<dbReference type="Proteomes" id="UP000642819">
    <property type="component" value="Unassembled WGS sequence"/>
</dbReference>
<comment type="caution">
    <text evidence="4">The sequence shown here is derived from an EMBL/GenBank/DDBJ whole genome shotgun (WGS) entry which is preliminary data.</text>
</comment>
<dbReference type="InterPro" id="IPR052515">
    <property type="entry name" value="Gfo/Idh/MocA_Oxidoreductase"/>
</dbReference>
<proteinExistence type="predicted"/>
<dbReference type="InterPro" id="IPR000683">
    <property type="entry name" value="Gfo/Idh/MocA-like_OxRdtase_N"/>
</dbReference>
<protein>
    <submittedName>
        <fullName evidence="4">Oxidoreductase</fullName>
    </submittedName>
</protein>
<gene>
    <name evidence="4" type="ORF">GCM10008096_03520</name>
</gene>
<dbReference type="EMBL" id="BMXK01000001">
    <property type="protein sequence ID" value="GHD00337.1"/>
    <property type="molecule type" value="Genomic_DNA"/>
</dbReference>
<keyword evidence="1" id="KW-0520">NAD</keyword>
<dbReference type="SUPFAM" id="SSF51735">
    <property type="entry name" value="NAD(P)-binding Rossmann-fold domains"/>
    <property type="match status" value="1"/>
</dbReference>
<evidence type="ECO:0000259" key="2">
    <source>
        <dbReference type="Pfam" id="PF01408"/>
    </source>
</evidence>
<dbReference type="SUPFAM" id="SSF55347">
    <property type="entry name" value="Glyceraldehyde-3-phosphate dehydrogenase-like, C-terminal domain"/>
    <property type="match status" value="1"/>
</dbReference>
<dbReference type="Gene3D" id="3.30.360.10">
    <property type="entry name" value="Dihydrodipicolinate Reductase, domain 2"/>
    <property type="match status" value="1"/>
</dbReference>
<dbReference type="Pfam" id="PF01408">
    <property type="entry name" value="GFO_IDH_MocA"/>
    <property type="match status" value="1"/>
</dbReference>
<organism evidence="4 5">
    <name type="scientific">Zhihengliuella salsuginis</name>
    <dbReference type="NCBI Taxonomy" id="578222"/>
    <lineage>
        <taxon>Bacteria</taxon>
        <taxon>Bacillati</taxon>
        <taxon>Actinomycetota</taxon>
        <taxon>Actinomycetes</taxon>
        <taxon>Micrococcales</taxon>
        <taxon>Micrococcaceae</taxon>
        <taxon>Zhihengliuella</taxon>
    </lineage>
</organism>
<dbReference type="InterPro" id="IPR036291">
    <property type="entry name" value="NAD(P)-bd_dom_sf"/>
</dbReference>
<keyword evidence="5" id="KW-1185">Reference proteome</keyword>
<feature type="domain" description="Gfo/Idh/MocA-like oxidoreductase N-terminal" evidence="2">
    <location>
        <begin position="12"/>
        <end position="128"/>
    </location>
</feature>
<evidence type="ECO:0000313" key="4">
    <source>
        <dbReference type="EMBL" id="GHD00337.1"/>
    </source>
</evidence>
<dbReference type="RefSeq" id="WP_229790874.1">
    <property type="nucleotide sequence ID" value="NZ_BMXK01000001.1"/>
</dbReference>
<dbReference type="PANTHER" id="PTHR43249:SF1">
    <property type="entry name" value="D-GLUCOSIDE 3-DEHYDROGENASE"/>
    <property type="match status" value="1"/>
</dbReference>
<feature type="domain" description="GFO/IDH/MocA-like oxidoreductase" evidence="3">
    <location>
        <begin position="139"/>
        <end position="262"/>
    </location>
</feature>
<sequence length="384" mass="39985">MHLPPSATSRTLRVGIVGCGRISRNHLEAFAGLDGARVVGVCDVDPARAQATAEAWDVEHAVDSVPALLALGLDVVSVCTPHPTHEAVVLESAAAGVHVLCEKPVAVDMAAAERMTAACDSAGVELGVLFQRRFWPAAQRVRAAIDDGSLGTPVLGHVSVLLHRDPGYYAQDAWRGTWESDGGGVLMTQAIHYIDLLQWYMGEVAEVYGAINTFKHGEHIDVEDSAAAVIKFTSGAMATLAASTAASPALGVQIRITGSTGATAELSEFPEGSDGRVTLMAADGTVRSSPAHPADAAPDVDLSTINAALVPHHTSQIRDFVEALARHDAPAVTGRTATTSLRILLAVYEAARTGEPVRFAPFPPGVPVAPSDVTARAAAQPASR</sequence>
<evidence type="ECO:0000313" key="5">
    <source>
        <dbReference type="Proteomes" id="UP000642819"/>
    </source>
</evidence>
<name>A0ABQ3GDN5_9MICC</name>
<accession>A0ABQ3GDN5</accession>
<evidence type="ECO:0000259" key="3">
    <source>
        <dbReference type="Pfam" id="PF22725"/>
    </source>
</evidence>
<evidence type="ECO:0000256" key="1">
    <source>
        <dbReference type="ARBA" id="ARBA00023027"/>
    </source>
</evidence>
<dbReference type="PANTHER" id="PTHR43249">
    <property type="entry name" value="UDP-N-ACETYL-2-AMINO-2-DEOXY-D-GLUCURONATE OXIDASE"/>
    <property type="match status" value="1"/>
</dbReference>
<dbReference type="Pfam" id="PF22725">
    <property type="entry name" value="GFO_IDH_MocA_C3"/>
    <property type="match status" value="1"/>
</dbReference>
<dbReference type="Gene3D" id="3.40.50.720">
    <property type="entry name" value="NAD(P)-binding Rossmann-like Domain"/>
    <property type="match status" value="1"/>
</dbReference>
<dbReference type="InterPro" id="IPR055170">
    <property type="entry name" value="GFO_IDH_MocA-like_dom"/>
</dbReference>
<reference evidence="5" key="1">
    <citation type="journal article" date="2019" name="Int. J. Syst. Evol. Microbiol.">
        <title>The Global Catalogue of Microorganisms (GCM) 10K type strain sequencing project: providing services to taxonomists for standard genome sequencing and annotation.</title>
        <authorList>
            <consortium name="The Broad Institute Genomics Platform"/>
            <consortium name="The Broad Institute Genome Sequencing Center for Infectious Disease"/>
            <person name="Wu L."/>
            <person name="Ma J."/>
        </authorList>
    </citation>
    <scope>NUCLEOTIDE SEQUENCE [LARGE SCALE GENOMIC DNA]</scope>
    <source>
        <strain evidence="5">KCTC 19466</strain>
    </source>
</reference>